<accession>X1FMB7</accession>
<protein>
    <recommendedName>
        <fullName evidence="1">3-beta hydroxysteroid dehydrogenase/isomerase domain-containing protein</fullName>
    </recommendedName>
</protein>
<feature type="domain" description="3-beta hydroxysteroid dehydrogenase/isomerase" evidence="1">
    <location>
        <begin position="5"/>
        <end position="59"/>
    </location>
</feature>
<dbReference type="InterPro" id="IPR036291">
    <property type="entry name" value="NAD(P)-bd_dom_sf"/>
</dbReference>
<evidence type="ECO:0000313" key="2">
    <source>
        <dbReference type="EMBL" id="GAH30494.1"/>
    </source>
</evidence>
<proteinExistence type="predicted"/>
<name>X1FMB7_9ZZZZ</name>
<dbReference type="InterPro" id="IPR002225">
    <property type="entry name" value="3Beta_OHSteriod_DH/Estase"/>
</dbReference>
<dbReference type="SUPFAM" id="SSF51735">
    <property type="entry name" value="NAD(P)-binding Rossmann-fold domains"/>
    <property type="match status" value="1"/>
</dbReference>
<dbReference type="GO" id="GO:0016616">
    <property type="term" value="F:oxidoreductase activity, acting on the CH-OH group of donors, NAD or NADP as acceptor"/>
    <property type="evidence" value="ECO:0007669"/>
    <property type="project" value="InterPro"/>
</dbReference>
<dbReference type="AlphaFoldDB" id="X1FMB7"/>
<sequence length="60" mass="6785">LTFGLDEVPEDISAVHHLAAIHRLSEDKDGSIWQTNVEGTQNIIDFCLKHNIPHLYFTSP</sequence>
<dbReference type="Gene3D" id="3.40.50.720">
    <property type="entry name" value="NAD(P)-binding Rossmann-like Domain"/>
    <property type="match status" value="1"/>
</dbReference>
<organism evidence="2">
    <name type="scientific">marine sediment metagenome</name>
    <dbReference type="NCBI Taxonomy" id="412755"/>
    <lineage>
        <taxon>unclassified sequences</taxon>
        <taxon>metagenomes</taxon>
        <taxon>ecological metagenomes</taxon>
    </lineage>
</organism>
<evidence type="ECO:0000259" key="1">
    <source>
        <dbReference type="Pfam" id="PF01073"/>
    </source>
</evidence>
<feature type="non-terminal residue" evidence="2">
    <location>
        <position position="1"/>
    </location>
</feature>
<dbReference type="EMBL" id="BARU01002692">
    <property type="protein sequence ID" value="GAH30494.1"/>
    <property type="molecule type" value="Genomic_DNA"/>
</dbReference>
<dbReference type="GO" id="GO:0006694">
    <property type="term" value="P:steroid biosynthetic process"/>
    <property type="evidence" value="ECO:0007669"/>
    <property type="project" value="InterPro"/>
</dbReference>
<dbReference type="Pfam" id="PF01073">
    <property type="entry name" value="3Beta_HSD"/>
    <property type="match status" value="1"/>
</dbReference>
<reference evidence="2" key="1">
    <citation type="journal article" date="2014" name="Front. Microbiol.">
        <title>High frequency of phylogenetically diverse reductive dehalogenase-homologous genes in deep subseafloor sedimentary metagenomes.</title>
        <authorList>
            <person name="Kawai M."/>
            <person name="Futagami T."/>
            <person name="Toyoda A."/>
            <person name="Takaki Y."/>
            <person name="Nishi S."/>
            <person name="Hori S."/>
            <person name="Arai W."/>
            <person name="Tsubouchi T."/>
            <person name="Morono Y."/>
            <person name="Uchiyama I."/>
            <person name="Ito T."/>
            <person name="Fujiyama A."/>
            <person name="Inagaki F."/>
            <person name="Takami H."/>
        </authorList>
    </citation>
    <scope>NUCLEOTIDE SEQUENCE</scope>
    <source>
        <strain evidence="2">Expedition CK06-06</strain>
    </source>
</reference>
<comment type="caution">
    <text evidence="2">The sequence shown here is derived from an EMBL/GenBank/DDBJ whole genome shotgun (WGS) entry which is preliminary data.</text>
</comment>
<gene>
    <name evidence="2" type="ORF">S03H2_06231</name>
</gene>